<dbReference type="PROSITE" id="PS00678">
    <property type="entry name" value="WD_REPEATS_1"/>
    <property type="match status" value="2"/>
</dbReference>
<protein>
    <submittedName>
        <fullName evidence="4">G-protein beta WD-40 repeats containing protein</fullName>
    </submittedName>
</protein>
<dbReference type="InterPro" id="IPR019775">
    <property type="entry name" value="WD40_repeat_CS"/>
</dbReference>
<dbReference type="PROSITE" id="PS50082">
    <property type="entry name" value="WD_REPEATS_2"/>
    <property type="match status" value="2"/>
</dbReference>
<dbReference type="AlphaFoldDB" id="X6PCF8"/>
<dbReference type="Proteomes" id="UP000023152">
    <property type="component" value="Unassembled WGS sequence"/>
</dbReference>
<organism evidence="4 5">
    <name type="scientific">Reticulomyxa filosa</name>
    <dbReference type="NCBI Taxonomy" id="46433"/>
    <lineage>
        <taxon>Eukaryota</taxon>
        <taxon>Sar</taxon>
        <taxon>Rhizaria</taxon>
        <taxon>Retaria</taxon>
        <taxon>Foraminifera</taxon>
        <taxon>Monothalamids</taxon>
        <taxon>Reticulomyxidae</taxon>
        <taxon>Reticulomyxa</taxon>
    </lineage>
</organism>
<proteinExistence type="predicted"/>
<dbReference type="Pfam" id="PF01535">
    <property type="entry name" value="PPR"/>
    <property type="match status" value="2"/>
</dbReference>
<dbReference type="Pfam" id="PF13812">
    <property type="entry name" value="PPR_3"/>
    <property type="match status" value="1"/>
</dbReference>
<dbReference type="InterPro" id="IPR015943">
    <property type="entry name" value="WD40/YVTN_repeat-like_dom_sf"/>
</dbReference>
<dbReference type="Pfam" id="PF00400">
    <property type="entry name" value="WD40"/>
    <property type="match status" value="2"/>
</dbReference>
<comment type="caution">
    <text evidence="4">The sequence shown here is derived from an EMBL/GenBank/DDBJ whole genome shotgun (WGS) entry which is preliminary data.</text>
</comment>
<dbReference type="Gene3D" id="2.130.10.10">
    <property type="entry name" value="YVTN repeat-like/Quinoprotein amine dehydrogenase"/>
    <property type="match status" value="1"/>
</dbReference>
<evidence type="ECO:0000256" key="2">
    <source>
        <dbReference type="ARBA" id="ARBA00022737"/>
    </source>
</evidence>
<dbReference type="InterPro" id="IPR001680">
    <property type="entry name" value="WD40_rpt"/>
</dbReference>
<sequence>MLKHQNHYMISMDMKMVFGVLIFHHYKAITKMINQSNNIGVIGGNGYTICSVNSVKYGSNELGNVGGANTILSGSRDESVRLWDIRSGKQIQVFNGHTNTVFSVEYSPFVIKNSIGNSNVICSGSWDNTIRFWDIRSNKNQLYVIEGDDEKDNGITYLKFIELKKKDKTKNITYDLNLCYGSFKGLICSILLCCLKYSKSCVQCFKKSVVLNFFKHKKKNAQSPLFFFLDIFSLSMHFCQLLRSTENNLKISSKTLFIDHCQKITLTNSFHKRLRQPNTYQAALDEQHQRTQYKKKLQGQQGALLKTISPPESRHERSLLRNMESDKEIIQYLKESSSQDTSLYAAAVKRCSELKCPNSIIRIIKIVQSKHIPPNIIFYNIILNHLGVWDKFDLQKHYFQQWFEKQQDQSDYQLLALYHHIQKRGDFKQALYYLHLMIDKYNIKPNLITCNSLLSVCANAHDIQSAELIWNKMIHDFNIEIDIISINSMLNVYAKCGETNKMMEILNYSQRQEKFIPINEVTCTTIMSGFLKANKMKEMFDFCDNQIPKLALNNNIKLQDKLVISLKNVGHLKMMEILNEIEKLSFHHQQFLDIFQNELYPDIKFKPTSISLNDVNTLIEVYVLLNKKSWMKAVNDVETILFQKSNYIHSLSYWKQDILNKNQILLDFSYFSTTSTCFMLRYLMTFQRQELKGKFKNDPIKILCGKSQFSDKKRLSGWKEDYESPKKKSIEDELNKWKIQIRLEQDKYNPAVQCLDEEDVQLFFETVPPGEDCLRVK</sequence>
<dbReference type="InterPro" id="IPR002885">
    <property type="entry name" value="PPR_rpt"/>
</dbReference>
<dbReference type="PANTHER" id="PTHR47447:SF17">
    <property type="entry name" value="OS12G0638900 PROTEIN"/>
    <property type="match status" value="1"/>
</dbReference>
<dbReference type="PROSITE" id="PS50294">
    <property type="entry name" value="WD_REPEATS_REGION"/>
    <property type="match status" value="1"/>
</dbReference>
<keyword evidence="2" id="KW-0677">Repeat</keyword>
<dbReference type="EMBL" id="ASPP01001320">
    <property type="protein sequence ID" value="ETO35754.1"/>
    <property type="molecule type" value="Genomic_DNA"/>
</dbReference>
<dbReference type="InterPro" id="IPR036322">
    <property type="entry name" value="WD40_repeat_dom_sf"/>
</dbReference>
<evidence type="ECO:0000313" key="4">
    <source>
        <dbReference type="EMBL" id="ETO35754.1"/>
    </source>
</evidence>
<name>X6PCF8_RETFI</name>
<feature type="repeat" description="WD" evidence="3">
    <location>
        <begin position="94"/>
        <end position="143"/>
    </location>
</feature>
<dbReference type="Gene3D" id="1.25.40.10">
    <property type="entry name" value="Tetratricopeptide repeat domain"/>
    <property type="match status" value="1"/>
</dbReference>
<dbReference type="PANTHER" id="PTHR47447">
    <property type="entry name" value="OS03G0856100 PROTEIN"/>
    <property type="match status" value="1"/>
</dbReference>
<dbReference type="SMART" id="SM00320">
    <property type="entry name" value="WD40"/>
    <property type="match status" value="2"/>
</dbReference>
<dbReference type="NCBIfam" id="TIGR00756">
    <property type="entry name" value="PPR"/>
    <property type="match status" value="1"/>
</dbReference>
<keyword evidence="5" id="KW-1185">Reference proteome</keyword>
<dbReference type="SUPFAM" id="SSF50978">
    <property type="entry name" value="WD40 repeat-like"/>
    <property type="match status" value="1"/>
</dbReference>
<reference evidence="4 5" key="1">
    <citation type="journal article" date="2013" name="Curr. Biol.">
        <title>The Genome of the Foraminiferan Reticulomyxa filosa.</title>
        <authorList>
            <person name="Glockner G."/>
            <person name="Hulsmann N."/>
            <person name="Schleicher M."/>
            <person name="Noegel A.A."/>
            <person name="Eichinger L."/>
            <person name="Gallinger C."/>
            <person name="Pawlowski J."/>
            <person name="Sierra R."/>
            <person name="Euteneuer U."/>
            <person name="Pillet L."/>
            <person name="Moustafa A."/>
            <person name="Platzer M."/>
            <person name="Groth M."/>
            <person name="Szafranski K."/>
            <person name="Schliwa M."/>
        </authorList>
    </citation>
    <scope>NUCLEOTIDE SEQUENCE [LARGE SCALE GENOMIC DNA]</scope>
</reference>
<keyword evidence="1 3" id="KW-0853">WD repeat</keyword>
<feature type="repeat" description="WD" evidence="3">
    <location>
        <begin position="71"/>
        <end position="93"/>
    </location>
</feature>
<dbReference type="InterPro" id="IPR011990">
    <property type="entry name" value="TPR-like_helical_dom_sf"/>
</dbReference>
<accession>X6PCF8</accession>
<evidence type="ECO:0000256" key="1">
    <source>
        <dbReference type="ARBA" id="ARBA00022574"/>
    </source>
</evidence>
<gene>
    <name evidence="4" type="ORF">RFI_01307</name>
</gene>
<evidence type="ECO:0000256" key="3">
    <source>
        <dbReference type="PROSITE-ProRule" id="PRU00221"/>
    </source>
</evidence>
<evidence type="ECO:0000313" key="5">
    <source>
        <dbReference type="Proteomes" id="UP000023152"/>
    </source>
</evidence>
<dbReference type="OrthoDB" id="185373at2759"/>